<name>A0AAW5B733_9BACI</name>
<dbReference type="Gene3D" id="3.40.50.300">
    <property type="entry name" value="P-loop containing nucleotide triphosphate hydrolases"/>
    <property type="match status" value="1"/>
</dbReference>
<organism evidence="1 2">
    <name type="scientific">Oceanobacillus jordanicus</name>
    <dbReference type="NCBI Taxonomy" id="2867266"/>
    <lineage>
        <taxon>Bacteria</taxon>
        <taxon>Bacillati</taxon>
        <taxon>Bacillota</taxon>
        <taxon>Bacilli</taxon>
        <taxon>Bacillales</taxon>
        <taxon>Bacillaceae</taxon>
        <taxon>Oceanobacillus</taxon>
    </lineage>
</organism>
<keyword evidence="2" id="KW-1185">Reference proteome</keyword>
<evidence type="ECO:0008006" key="3">
    <source>
        <dbReference type="Google" id="ProtNLM"/>
    </source>
</evidence>
<accession>A0AAW5B733</accession>
<evidence type="ECO:0000313" key="2">
    <source>
        <dbReference type="Proteomes" id="UP001199631"/>
    </source>
</evidence>
<proteinExistence type="predicted"/>
<reference evidence="1 2" key="1">
    <citation type="journal article" date="2022" name="Evol. Bioinform. Online">
        <title>Draft Genome Sequence of Oceanobacillus jordanicus Strain GSFE11, a Halotolerant Plant Growth-Promoting Bacterial Endophyte Isolated From the Jordan Valley.</title>
        <authorList>
            <person name="Alhindi T."/>
            <person name="Albdaiwi R."/>
        </authorList>
    </citation>
    <scope>NUCLEOTIDE SEQUENCE [LARGE SCALE GENOMIC DNA]</scope>
    <source>
        <strain evidence="1 2">GSFE11</strain>
    </source>
</reference>
<dbReference type="SUPFAM" id="SSF52540">
    <property type="entry name" value="P-loop containing nucleoside triphosphate hydrolases"/>
    <property type="match status" value="1"/>
</dbReference>
<dbReference type="RefSeq" id="WP_238019803.1">
    <property type="nucleotide sequence ID" value="NZ_JAIFZM010000007.1"/>
</dbReference>
<dbReference type="AlphaFoldDB" id="A0AAW5B733"/>
<dbReference type="InterPro" id="IPR027417">
    <property type="entry name" value="P-loop_NTPase"/>
</dbReference>
<comment type="caution">
    <text evidence="1">The sequence shown here is derived from an EMBL/GenBank/DDBJ whole genome shotgun (WGS) entry which is preliminary data.</text>
</comment>
<evidence type="ECO:0000313" key="1">
    <source>
        <dbReference type="EMBL" id="MCG3419520.1"/>
    </source>
</evidence>
<protein>
    <recommendedName>
        <fullName evidence="3">Phosphoribulokinase/uridine kinase domain-containing protein</fullName>
    </recommendedName>
</protein>
<dbReference type="EMBL" id="JAIFZM010000007">
    <property type="protein sequence ID" value="MCG3419520.1"/>
    <property type="molecule type" value="Genomic_DNA"/>
</dbReference>
<dbReference type="Proteomes" id="UP001199631">
    <property type="component" value="Unassembled WGS sequence"/>
</dbReference>
<gene>
    <name evidence="1" type="ORF">K3T81_10170</name>
</gene>
<sequence>MNNRMKPQVIAIAGVSGGGKTTIAKYLHRKFKNLSVVKKWHIFFVL</sequence>